<dbReference type="RefSeq" id="WP_342076600.1">
    <property type="nucleotide sequence ID" value="NZ_CP151767.2"/>
</dbReference>
<evidence type="ECO:0000259" key="2">
    <source>
        <dbReference type="Pfam" id="PF01266"/>
    </source>
</evidence>
<gene>
    <name evidence="3" type="ORF">AABB31_20435</name>
</gene>
<dbReference type="KEGG" id="yrh:AABB31_20435"/>
<organism evidence="3 4">
    <name type="scientific">Yoonia rhodophyticola</name>
    <dbReference type="NCBI Taxonomy" id="3137370"/>
    <lineage>
        <taxon>Bacteria</taxon>
        <taxon>Pseudomonadati</taxon>
        <taxon>Pseudomonadota</taxon>
        <taxon>Alphaproteobacteria</taxon>
        <taxon>Rhodobacterales</taxon>
        <taxon>Paracoccaceae</taxon>
        <taxon>Yoonia</taxon>
    </lineage>
</organism>
<dbReference type="Gene3D" id="3.30.9.10">
    <property type="entry name" value="D-Amino Acid Oxidase, subunit A, domain 2"/>
    <property type="match status" value="1"/>
</dbReference>
<dbReference type="GO" id="GO:0005737">
    <property type="term" value="C:cytoplasm"/>
    <property type="evidence" value="ECO:0007669"/>
    <property type="project" value="TreeGrafter"/>
</dbReference>
<sequence>MIDFLIIGGGIAGISAAARLSKLGQTTLLEAEDSLAFHASGRSAAMFEESYGNRATIALNKMSRAHHEAAQVLSPRGLLLVGGPEDADRFATDQRQMKLARITVDEAVEMVPILRRDRIDRAAYHADAWDIDTDKLIQGFAKEARQNGTQISTKSPVTSINRIPTGWEVNTSFGSYFAKNLVNAAGAWVDEVAVMANVAPLGFTPLRRSMARIPAPGGHDLRKWPMMFGPGESWYAKPDAGALIVSPADEDPVKPHDACALELPLAEGLMRYENNVTEKLVRLLATWAGLRTFAPDRALVLGPDPLDEHFIWCAGQGGYGMQTSPAASKLLADLVAGRPPALDVSTLAALTPGRLRSVAA</sequence>
<evidence type="ECO:0000256" key="1">
    <source>
        <dbReference type="ARBA" id="ARBA00023002"/>
    </source>
</evidence>
<reference evidence="4" key="1">
    <citation type="submission" date="2024-04" db="EMBL/GenBank/DDBJ databases">
        <title>Phylogenomic analyses of a clade within the roseobacter group suggest taxonomic reassignments of species of the genera Aestuariivita, Citreicella, Loktanella, Nautella, Pelagibaca, Ruegeria, Thalassobius, Thiobacimonas and Tropicibacter, and the proposal o.</title>
        <authorList>
            <person name="Jeon C.O."/>
        </authorList>
    </citation>
    <scope>NUCLEOTIDE SEQUENCE [LARGE SCALE GENOMIC DNA]</scope>
    <source>
        <strain evidence="4">SS1-5</strain>
    </source>
</reference>
<evidence type="ECO:0000313" key="4">
    <source>
        <dbReference type="Proteomes" id="UP001470809"/>
    </source>
</evidence>
<dbReference type="PANTHER" id="PTHR13847">
    <property type="entry name" value="SARCOSINE DEHYDROGENASE-RELATED"/>
    <property type="match status" value="1"/>
</dbReference>
<dbReference type="InterPro" id="IPR006076">
    <property type="entry name" value="FAD-dep_OxRdtase"/>
</dbReference>
<evidence type="ECO:0000313" key="3">
    <source>
        <dbReference type="EMBL" id="WZU67289.1"/>
    </source>
</evidence>
<accession>A0AAN0NLN0</accession>
<dbReference type="Proteomes" id="UP001470809">
    <property type="component" value="Chromosome"/>
</dbReference>
<dbReference type="InterPro" id="IPR036188">
    <property type="entry name" value="FAD/NAD-bd_sf"/>
</dbReference>
<keyword evidence="4" id="KW-1185">Reference proteome</keyword>
<dbReference type="AlphaFoldDB" id="A0AAN0NLN0"/>
<dbReference type="GO" id="GO:0016491">
    <property type="term" value="F:oxidoreductase activity"/>
    <property type="evidence" value="ECO:0007669"/>
    <property type="project" value="UniProtKB-KW"/>
</dbReference>
<dbReference type="PANTHER" id="PTHR13847:SF287">
    <property type="entry name" value="FAD-DEPENDENT OXIDOREDUCTASE DOMAIN-CONTAINING PROTEIN 1"/>
    <property type="match status" value="1"/>
</dbReference>
<dbReference type="SUPFAM" id="SSF51905">
    <property type="entry name" value="FAD/NAD(P)-binding domain"/>
    <property type="match status" value="1"/>
</dbReference>
<name>A0AAN0NLN0_9RHOB</name>
<dbReference type="Gene3D" id="3.50.50.60">
    <property type="entry name" value="FAD/NAD(P)-binding domain"/>
    <property type="match status" value="1"/>
</dbReference>
<keyword evidence="1 3" id="KW-0560">Oxidoreductase</keyword>
<dbReference type="EMBL" id="CP151767">
    <property type="protein sequence ID" value="WZU67289.1"/>
    <property type="molecule type" value="Genomic_DNA"/>
</dbReference>
<proteinExistence type="predicted"/>
<feature type="domain" description="FAD dependent oxidoreductase" evidence="2">
    <location>
        <begin position="3"/>
        <end position="334"/>
    </location>
</feature>
<dbReference type="Pfam" id="PF01266">
    <property type="entry name" value="DAO"/>
    <property type="match status" value="1"/>
</dbReference>
<reference evidence="3 4" key="2">
    <citation type="submission" date="2024-08" db="EMBL/GenBank/DDBJ databases">
        <title>Phylogenomic analyses of a clade within the roseobacter group suggest taxonomic reassignments of species of the genera Aestuariivita, Citreicella, Loktanella, Nautella, Pelagibaca, Ruegeria, Thalassobius, Thiobacimonas and Tropicibacter, and the proposal o.</title>
        <authorList>
            <person name="Jeon C.O."/>
        </authorList>
    </citation>
    <scope>NUCLEOTIDE SEQUENCE [LARGE SCALE GENOMIC DNA]</scope>
    <source>
        <strain evidence="3 4">SS1-5</strain>
    </source>
</reference>
<dbReference type="EC" id="1.-.-.-" evidence="3"/>
<protein>
    <submittedName>
        <fullName evidence="3">NAD(P)/FAD-dependent oxidoreductase</fullName>
        <ecNumber evidence="3">1.-.-.-</ecNumber>
    </submittedName>
</protein>